<feature type="transmembrane region" description="Helical" evidence="6">
    <location>
        <begin position="323"/>
        <end position="344"/>
    </location>
</feature>
<keyword evidence="2 6" id="KW-0812">Transmembrane</keyword>
<comment type="caution">
    <text evidence="9">The sequence shown here is derived from an EMBL/GenBank/DDBJ whole genome shotgun (WGS) entry which is preliminary data.</text>
</comment>
<organism evidence="9">
    <name type="scientific">marine sediment metagenome</name>
    <dbReference type="NCBI Taxonomy" id="412755"/>
    <lineage>
        <taxon>unclassified sequences</taxon>
        <taxon>metagenomes</taxon>
        <taxon>ecological metagenomes</taxon>
    </lineage>
</organism>
<evidence type="ECO:0000313" key="9">
    <source>
        <dbReference type="EMBL" id="KKL19567.1"/>
    </source>
</evidence>
<name>A0A0F9C033_9ZZZZ</name>
<accession>A0A0F9C033</accession>
<sequence>TYATQEEAIQGGLNLMSEVWEDNTILLPDDFEWTNPVGKLGDCAPIALGGKLEGVEREKIESPLRTEFEESAERNGYNVPLATSMVSYDQEVWEVLNIKTHELRYVLADEYRKHVVDPPEKGSSKSAMKRPKSRKRPQWELMRVVLAEGKLLTMTPKKGVEYGFVSTIIKAPRDDPYAGLIEQFHITTPLVVLKDTWSEDMVDFLTHPVVAGILMALMLLFGYTEMHTPGFGVFGAIAIFCLVLLLTSQFLVGLAQWWELGILLLGVLLIMLEIFVIPGFGVAGISGILLCVVGLLAMVVPNAPGKLPIPSNPLDWELFSSGLLSLSLGFIASLIAAAILSRYLPKIPLFTKSKLILAPVAASDDAPRSEDSPMLKIQVGQTGQTESMLRPVGRVRFGDDLLNAVSEGGVIESGRTVRVLHRDGNRIVVEEV</sequence>
<dbReference type="InterPro" id="IPR056739">
    <property type="entry name" value="NfeD_membrane"/>
</dbReference>
<dbReference type="Gene3D" id="2.40.50.140">
    <property type="entry name" value="Nucleic acid-binding proteins"/>
    <property type="match status" value="1"/>
</dbReference>
<comment type="subcellular location">
    <subcellularLocation>
        <location evidence="1">Membrane</location>
        <topology evidence="1">Multi-pass membrane protein</topology>
    </subcellularLocation>
</comment>
<feature type="domain" description="NfeD integral membrane" evidence="8">
    <location>
        <begin position="210"/>
        <end position="340"/>
    </location>
</feature>
<protein>
    <submittedName>
        <fullName evidence="9">Uncharacterized protein</fullName>
    </submittedName>
</protein>
<feature type="transmembrane region" description="Helical" evidence="6">
    <location>
        <begin position="257"/>
        <end position="276"/>
    </location>
</feature>
<proteinExistence type="predicted"/>
<dbReference type="Gene3D" id="3.90.226.10">
    <property type="entry name" value="2-enoyl-CoA Hydratase, Chain A, domain 1"/>
    <property type="match status" value="1"/>
</dbReference>
<dbReference type="InterPro" id="IPR002810">
    <property type="entry name" value="NfeD-like_C"/>
</dbReference>
<gene>
    <name evidence="9" type="ORF">LCGC14_2464180</name>
</gene>
<evidence type="ECO:0000256" key="6">
    <source>
        <dbReference type="SAM" id="Phobius"/>
    </source>
</evidence>
<keyword evidence="4 6" id="KW-0472">Membrane</keyword>
<dbReference type="GO" id="GO:0005886">
    <property type="term" value="C:plasma membrane"/>
    <property type="evidence" value="ECO:0007669"/>
    <property type="project" value="TreeGrafter"/>
</dbReference>
<feature type="compositionally biased region" description="Basic residues" evidence="5">
    <location>
        <begin position="127"/>
        <end position="136"/>
    </location>
</feature>
<feature type="domain" description="NfeD-like C-terminal" evidence="7">
    <location>
        <begin position="379"/>
        <end position="430"/>
    </location>
</feature>
<dbReference type="AlphaFoldDB" id="A0A0F9C033"/>
<evidence type="ECO:0000256" key="1">
    <source>
        <dbReference type="ARBA" id="ARBA00004141"/>
    </source>
</evidence>
<dbReference type="InterPro" id="IPR012340">
    <property type="entry name" value="NA-bd_OB-fold"/>
</dbReference>
<dbReference type="Pfam" id="PF24961">
    <property type="entry name" value="NfeD_membrane"/>
    <property type="match status" value="1"/>
</dbReference>
<evidence type="ECO:0000256" key="3">
    <source>
        <dbReference type="ARBA" id="ARBA00022989"/>
    </source>
</evidence>
<feature type="transmembrane region" description="Helical" evidence="6">
    <location>
        <begin position="283"/>
        <end position="303"/>
    </location>
</feature>
<feature type="non-terminal residue" evidence="9">
    <location>
        <position position="1"/>
    </location>
</feature>
<reference evidence="9" key="1">
    <citation type="journal article" date="2015" name="Nature">
        <title>Complex archaea that bridge the gap between prokaryotes and eukaryotes.</title>
        <authorList>
            <person name="Spang A."/>
            <person name="Saw J.H."/>
            <person name="Jorgensen S.L."/>
            <person name="Zaremba-Niedzwiedzka K."/>
            <person name="Martijn J."/>
            <person name="Lind A.E."/>
            <person name="van Eijk R."/>
            <person name="Schleper C."/>
            <person name="Guy L."/>
            <person name="Ettema T.J."/>
        </authorList>
    </citation>
    <scope>NUCLEOTIDE SEQUENCE</scope>
</reference>
<evidence type="ECO:0000256" key="5">
    <source>
        <dbReference type="SAM" id="MobiDB-lite"/>
    </source>
</evidence>
<evidence type="ECO:0000259" key="8">
    <source>
        <dbReference type="Pfam" id="PF24961"/>
    </source>
</evidence>
<dbReference type="PANTHER" id="PTHR33507">
    <property type="entry name" value="INNER MEMBRANE PROTEIN YBBJ"/>
    <property type="match status" value="1"/>
</dbReference>
<dbReference type="Pfam" id="PF01957">
    <property type="entry name" value="NfeD"/>
    <property type="match status" value="1"/>
</dbReference>
<keyword evidence="3 6" id="KW-1133">Transmembrane helix</keyword>
<dbReference type="InterPro" id="IPR052165">
    <property type="entry name" value="Membrane_assoc_protease"/>
</dbReference>
<dbReference type="EMBL" id="LAZR01038438">
    <property type="protein sequence ID" value="KKL19567.1"/>
    <property type="molecule type" value="Genomic_DNA"/>
</dbReference>
<feature type="transmembrane region" description="Helical" evidence="6">
    <location>
        <begin position="204"/>
        <end position="223"/>
    </location>
</feature>
<feature type="transmembrane region" description="Helical" evidence="6">
    <location>
        <begin position="230"/>
        <end position="251"/>
    </location>
</feature>
<evidence type="ECO:0000259" key="7">
    <source>
        <dbReference type="Pfam" id="PF01957"/>
    </source>
</evidence>
<evidence type="ECO:0000256" key="2">
    <source>
        <dbReference type="ARBA" id="ARBA00022692"/>
    </source>
</evidence>
<evidence type="ECO:0000256" key="4">
    <source>
        <dbReference type="ARBA" id="ARBA00023136"/>
    </source>
</evidence>
<feature type="region of interest" description="Disordered" evidence="5">
    <location>
        <begin position="117"/>
        <end position="136"/>
    </location>
</feature>
<dbReference type="PANTHER" id="PTHR33507:SF3">
    <property type="entry name" value="INNER MEMBRANE PROTEIN YBBJ"/>
    <property type="match status" value="1"/>
</dbReference>